<sequence length="59" mass="6908">MAYNLYSEILSRVVTERNVVHLINFLYKNFKRQDSNKVHTNLRSPAPTTDLSKLRWTAG</sequence>
<dbReference type="AlphaFoldDB" id="A0A8S4BTV4"/>
<keyword evidence="2" id="KW-1185">Reference proteome</keyword>
<comment type="caution">
    <text evidence="1">The sequence shown here is derived from an EMBL/GenBank/DDBJ whole genome shotgun (WGS) entry which is preliminary data.</text>
</comment>
<protein>
    <submittedName>
        <fullName evidence="1">Uncharacterized protein</fullName>
    </submittedName>
</protein>
<evidence type="ECO:0000313" key="2">
    <source>
        <dbReference type="Proteomes" id="UP000837675"/>
    </source>
</evidence>
<reference evidence="1" key="1">
    <citation type="submission" date="2021-06" db="EMBL/GenBank/DDBJ databases">
        <authorList>
            <person name="Nardi T."/>
            <person name="Nardi T."/>
        </authorList>
    </citation>
    <scope>NUCLEOTIDE SEQUENCE</scope>
</reference>
<gene>
    <name evidence="1" type="ORF">MHYMCMPASI_00203</name>
</gene>
<dbReference type="EMBL" id="CAJVAF010000060">
    <property type="protein sequence ID" value="CAG7589828.1"/>
    <property type="molecule type" value="Genomic_DNA"/>
</dbReference>
<evidence type="ECO:0000313" key="1">
    <source>
        <dbReference type="EMBL" id="CAG7589828.1"/>
    </source>
</evidence>
<name>A0A8S4BTV4_9ACAR</name>
<proteinExistence type="predicted"/>
<organism evidence="1 2">
    <name type="scientific">Hyalomma marginatum</name>
    <dbReference type="NCBI Taxonomy" id="34627"/>
    <lineage>
        <taxon>Eukaryota</taxon>
        <taxon>Metazoa</taxon>
        <taxon>Ecdysozoa</taxon>
        <taxon>Arthropoda</taxon>
        <taxon>Chelicerata</taxon>
        <taxon>Arachnida</taxon>
        <taxon>Acari</taxon>
        <taxon>Parasitiformes</taxon>
        <taxon>Ixodida</taxon>
        <taxon>Ixodoidea</taxon>
        <taxon>Ixodidae</taxon>
        <taxon>Hyalomminae</taxon>
        <taxon>Hyalomma</taxon>
    </lineage>
</organism>
<accession>A0A8S4BTV4</accession>
<dbReference type="Proteomes" id="UP000837675">
    <property type="component" value="Unassembled WGS sequence"/>
</dbReference>